<dbReference type="InterPro" id="IPR018871">
    <property type="entry name" value="GLEYA_adhesin_domain"/>
</dbReference>
<feature type="signal peptide" evidence="1">
    <location>
        <begin position="1"/>
        <end position="17"/>
    </location>
</feature>
<dbReference type="OrthoDB" id="10462004at2759"/>
<dbReference type="Proteomes" id="UP000256328">
    <property type="component" value="Unassembled WGS sequence"/>
</dbReference>
<dbReference type="Gene3D" id="2.60.120.1560">
    <property type="match status" value="1"/>
</dbReference>
<dbReference type="AlphaFoldDB" id="A0A3D8SZX4"/>
<dbReference type="EMBL" id="PDLN01000002">
    <property type="protein sequence ID" value="RDW91877.1"/>
    <property type="molecule type" value="Genomic_DNA"/>
</dbReference>
<sequence length="514" mass="53182">MLVRLSLLLLGASSVLAAPQILVPIIPILQSLECLVADQVVMLLQQKPEASGFCSTLLGITTVTSVRTTTIVPKVVTATINSIITAPPRTSFKLTSVTVITTRIATVTVRATSTVYHSVGTTTSLSCFTAATTLGVGTVPQKREIDARLNLPIVLPSLALPTLPAALPSLALPTLPAALPSLSLPSLALPTLPAAPPTFPNALPTLPNALPTLPIAPPTLPFAFPTGLALPTGSALPTDFALPTGLTIPAFLTGITGPALSSACSCLSLTTPRTTVVVPTTLSARSVTTINVSTFTSIATASQIRSLTSIIYATSYTTLTGTVTSTRTVAATAVPTNGLVYYAYKNLVSGVKPDANAFHTSSFTLTGKGNGMTGIISNPTTKACPMPDGKSLAACNQAVIVAQAFFYAAKMGRYTFTIAPTNKDFMAIYTGATALGTAWNNTNFDLLANNPYSTSRFYTFSAGQIVPFTLFWASYGGMSAALNFTITTPDGVVHDANKASLFAPACKVGNPFVA</sequence>
<accession>A0A3D8SZX4</accession>
<keyword evidence="1" id="KW-0732">Signal</keyword>
<evidence type="ECO:0000313" key="4">
    <source>
        <dbReference type="Proteomes" id="UP000256328"/>
    </source>
</evidence>
<protein>
    <recommendedName>
        <fullName evidence="2">GLEYA adhesin domain-containing protein</fullName>
    </recommendedName>
</protein>
<keyword evidence="4" id="KW-1185">Reference proteome</keyword>
<reference evidence="3 4" key="1">
    <citation type="journal article" date="2018" name="IMA Fungus">
        <title>IMA Genome-F 9: Draft genome sequence of Annulohypoxylon stygium, Aspergillus mulundensis, Berkeleyomyces basicola (syn. Thielaviopsis basicola), Ceratocystis smalleyi, two Cercospora beticola strains, Coleophoma cylindrospora, Fusarium fracticaudum, Phialophora cf. hyalina, and Morchella septimelata.</title>
        <authorList>
            <person name="Wingfield B.D."/>
            <person name="Bills G.F."/>
            <person name="Dong Y."/>
            <person name="Huang W."/>
            <person name="Nel W.J."/>
            <person name="Swalarsk-Parry B.S."/>
            <person name="Vaghefi N."/>
            <person name="Wilken P.M."/>
            <person name="An Z."/>
            <person name="de Beer Z.W."/>
            <person name="De Vos L."/>
            <person name="Chen L."/>
            <person name="Duong T.A."/>
            <person name="Gao Y."/>
            <person name="Hammerbacher A."/>
            <person name="Kikkert J.R."/>
            <person name="Li Y."/>
            <person name="Li H."/>
            <person name="Li K."/>
            <person name="Li Q."/>
            <person name="Liu X."/>
            <person name="Ma X."/>
            <person name="Naidoo K."/>
            <person name="Pethybridge S.J."/>
            <person name="Sun J."/>
            <person name="Steenkamp E.T."/>
            <person name="van der Nest M.A."/>
            <person name="van Wyk S."/>
            <person name="Wingfield M.J."/>
            <person name="Xiong C."/>
            <person name="Yue Q."/>
            <person name="Zhang X."/>
        </authorList>
    </citation>
    <scope>NUCLEOTIDE SEQUENCE [LARGE SCALE GENOMIC DNA]</scope>
    <source>
        <strain evidence="3 4">BP5796</strain>
    </source>
</reference>
<feature type="chain" id="PRO_5017671644" description="GLEYA adhesin domain-containing protein" evidence="1">
    <location>
        <begin position="18"/>
        <end position="514"/>
    </location>
</feature>
<evidence type="ECO:0000256" key="1">
    <source>
        <dbReference type="SAM" id="SignalP"/>
    </source>
</evidence>
<evidence type="ECO:0000259" key="2">
    <source>
        <dbReference type="Pfam" id="PF10528"/>
    </source>
</evidence>
<gene>
    <name evidence="3" type="ORF">BP5796_01271</name>
</gene>
<evidence type="ECO:0000313" key="3">
    <source>
        <dbReference type="EMBL" id="RDW91877.1"/>
    </source>
</evidence>
<dbReference type="Pfam" id="PF10528">
    <property type="entry name" value="GLEYA"/>
    <property type="match status" value="1"/>
</dbReference>
<comment type="caution">
    <text evidence="3">The sequence shown here is derived from an EMBL/GenBank/DDBJ whole genome shotgun (WGS) entry which is preliminary data.</text>
</comment>
<feature type="domain" description="GLEYA adhesin" evidence="2">
    <location>
        <begin position="399"/>
        <end position="487"/>
    </location>
</feature>
<organism evidence="3 4">
    <name type="scientific">Coleophoma crateriformis</name>
    <dbReference type="NCBI Taxonomy" id="565419"/>
    <lineage>
        <taxon>Eukaryota</taxon>
        <taxon>Fungi</taxon>
        <taxon>Dikarya</taxon>
        <taxon>Ascomycota</taxon>
        <taxon>Pezizomycotina</taxon>
        <taxon>Leotiomycetes</taxon>
        <taxon>Helotiales</taxon>
        <taxon>Dermateaceae</taxon>
        <taxon>Coleophoma</taxon>
    </lineage>
</organism>
<name>A0A3D8SZX4_9HELO</name>
<proteinExistence type="predicted"/>